<organism evidence="1 2">
    <name type="scientific">Vicia faba</name>
    <name type="common">Broad bean</name>
    <name type="synonym">Faba vulgaris</name>
    <dbReference type="NCBI Taxonomy" id="3906"/>
    <lineage>
        <taxon>Eukaryota</taxon>
        <taxon>Viridiplantae</taxon>
        <taxon>Streptophyta</taxon>
        <taxon>Embryophyta</taxon>
        <taxon>Tracheophyta</taxon>
        <taxon>Spermatophyta</taxon>
        <taxon>Magnoliopsida</taxon>
        <taxon>eudicotyledons</taxon>
        <taxon>Gunneridae</taxon>
        <taxon>Pentapetalae</taxon>
        <taxon>rosids</taxon>
        <taxon>fabids</taxon>
        <taxon>Fabales</taxon>
        <taxon>Fabaceae</taxon>
        <taxon>Papilionoideae</taxon>
        <taxon>50 kb inversion clade</taxon>
        <taxon>NPAAA clade</taxon>
        <taxon>Hologalegina</taxon>
        <taxon>IRL clade</taxon>
        <taxon>Fabeae</taxon>
        <taxon>Vicia</taxon>
    </lineage>
</organism>
<dbReference type="InterPro" id="IPR013935">
    <property type="entry name" value="Trs120_TRAPPC9"/>
</dbReference>
<dbReference type="GO" id="GO:0005802">
    <property type="term" value="C:trans-Golgi network"/>
    <property type="evidence" value="ECO:0007669"/>
    <property type="project" value="TreeGrafter"/>
</dbReference>
<keyword evidence="2" id="KW-1185">Reference proteome</keyword>
<dbReference type="PANTHER" id="PTHR21512">
    <property type="entry name" value="TRAFFICKING PROTEIN PARTICLE COMPLEX SUBUNIT 9"/>
    <property type="match status" value="1"/>
</dbReference>
<gene>
    <name evidence="1" type="ORF">VFH_I123480</name>
</gene>
<sequence>MDIVRCNPAREDWWVGSSPSGPFIYTPFSKGDTNNMKKQELVMIVGEPIQVLVELEKPLGPVTIPGCIVHYFGVITEHLFREVDNLLLGAAQGLVLSDPFRCCGSPKLKNVFVPNIYVVPPFPLLISHVVGGNGAIILYEREIRDVWISLANAETIPIEQAHILLLGKNQDSVISYSSETLKSRLPLKPGAEVKFPVTL</sequence>
<dbReference type="PANTHER" id="PTHR21512:SF5">
    <property type="entry name" value="TRAFFICKING PROTEIN PARTICLE COMPLEX SUBUNIT 9"/>
    <property type="match status" value="1"/>
</dbReference>
<name>A0AAV0Z6G1_VICFA</name>
<evidence type="ECO:0000313" key="1">
    <source>
        <dbReference type="EMBL" id="CAI8594086.1"/>
    </source>
</evidence>
<evidence type="ECO:0000313" key="2">
    <source>
        <dbReference type="Proteomes" id="UP001157006"/>
    </source>
</evidence>
<dbReference type="Proteomes" id="UP001157006">
    <property type="component" value="Chromosome 1S"/>
</dbReference>
<protein>
    <submittedName>
        <fullName evidence="1">Uncharacterized protein</fullName>
    </submittedName>
</protein>
<proteinExistence type="predicted"/>
<dbReference type="AlphaFoldDB" id="A0AAV0Z6G1"/>
<reference evidence="1 2" key="1">
    <citation type="submission" date="2023-01" db="EMBL/GenBank/DDBJ databases">
        <authorList>
            <person name="Kreplak J."/>
        </authorList>
    </citation>
    <scope>NUCLEOTIDE SEQUENCE [LARGE SCALE GENOMIC DNA]</scope>
</reference>
<dbReference type="EMBL" id="OX451735">
    <property type="protein sequence ID" value="CAI8594086.1"/>
    <property type="molecule type" value="Genomic_DNA"/>
</dbReference>
<accession>A0AAV0Z6G1</accession>